<dbReference type="AlphaFoldDB" id="A0A1J4JFT9"/>
<keyword evidence="2" id="KW-1185">Reference proteome</keyword>
<dbReference type="GeneID" id="94845027"/>
<proteinExistence type="predicted"/>
<evidence type="ECO:0000313" key="2">
    <source>
        <dbReference type="Proteomes" id="UP000179807"/>
    </source>
</evidence>
<reference evidence="1" key="1">
    <citation type="submission" date="2016-10" db="EMBL/GenBank/DDBJ databases">
        <authorList>
            <person name="Benchimol M."/>
            <person name="Almeida L.G."/>
            <person name="Vasconcelos A.T."/>
            <person name="Perreira-Neves A."/>
            <person name="Rosa I.A."/>
            <person name="Tasca T."/>
            <person name="Bogo M.R."/>
            <person name="de Souza W."/>
        </authorList>
    </citation>
    <scope>NUCLEOTIDE SEQUENCE [LARGE SCALE GENOMIC DNA]</scope>
    <source>
        <strain evidence="1">K</strain>
    </source>
</reference>
<accession>A0A1J4JFT9</accession>
<sequence>MNLKASMNAVHRDVSTYVSELEQRISQLEQTASQIESSTSTVADISSISNAKKQLDEIKAAAGIWQSGKLEKDANDLEKQIDAFLNTQLPAAVQPFSKTLADWKTRFNVAMTNAGQKYQELNEALKIDTTDLQKASKTFSSQKRALANLAREIESVPSACEAMVLDIQELIEEQKRELSVSLSSLSQQLQLDIMRAKATTNSTLSQSLSNCQTSSFNNFFNTLQTDVNAQCAQMEQNVKEVHAMLDASEKQWENDVAQMKDDIKNELASMQHSVGTGFALQQKIKEANQKVKELDKMISEL</sequence>
<gene>
    <name evidence="1" type="ORF">TRFO_35549</name>
</gene>
<dbReference type="VEuPathDB" id="TrichDB:TRFO_35549"/>
<comment type="caution">
    <text evidence="1">The sequence shown here is derived from an EMBL/GenBank/DDBJ whole genome shotgun (WGS) entry which is preliminary data.</text>
</comment>
<evidence type="ECO:0000313" key="1">
    <source>
        <dbReference type="EMBL" id="OHS98086.1"/>
    </source>
</evidence>
<name>A0A1J4JFT9_9EUKA</name>
<dbReference type="OrthoDB" id="10492781at2759"/>
<dbReference type="EMBL" id="MLAK01001075">
    <property type="protein sequence ID" value="OHS98086.1"/>
    <property type="molecule type" value="Genomic_DNA"/>
</dbReference>
<organism evidence="1 2">
    <name type="scientific">Tritrichomonas foetus</name>
    <dbReference type="NCBI Taxonomy" id="1144522"/>
    <lineage>
        <taxon>Eukaryota</taxon>
        <taxon>Metamonada</taxon>
        <taxon>Parabasalia</taxon>
        <taxon>Tritrichomonadida</taxon>
        <taxon>Tritrichomonadidae</taxon>
        <taxon>Tritrichomonas</taxon>
    </lineage>
</organism>
<dbReference type="Proteomes" id="UP000179807">
    <property type="component" value="Unassembled WGS sequence"/>
</dbReference>
<dbReference type="RefSeq" id="XP_068351223.1">
    <property type="nucleotide sequence ID" value="XM_068510323.1"/>
</dbReference>
<protein>
    <submittedName>
        <fullName evidence="1">Uncharacterized protein</fullName>
    </submittedName>
</protein>